<proteinExistence type="inferred from homology"/>
<comment type="subunit">
    <text evidence="2 5">Homopentamer.</text>
</comment>
<comment type="caution">
    <text evidence="8">The sequence shown here is derived from an EMBL/GenBank/DDBJ whole genome shotgun (WGS) entry which is preliminary data.</text>
</comment>
<dbReference type="PANTHER" id="PTHR30288:SF0">
    <property type="entry name" value="FLAGELLAR HOOK-ASSOCIATED PROTEIN 2"/>
    <property type="match status" value="1"/>
</dbReference>
<reference evidence="8 9" key="1">
    <citation type="submission" date="2020-08" db="EMBL/GenBank/DDBJ databases">
        <title>Genomic Encyclopedia of Type Strains, Phase III (KMG-III): the genomes of soil and plant-associated and newly described type strains.</title>
        <authorList>
            <person name="Whitman W."/>
        </authorList>
    </citation>
    <scope>NUCLEOTIDE SEQUENCE [LARGE SCALE GENOMIC DNA]</scope>
    <source>
        <strain evidence="8 9">CECT 8075</strain>
    </source>
</reference>
<evidence type="ECO:0000256" key="1">
    <source>
        <dbReference type="ARBA" id="ARBA00009764"/>
    </source>
</evidence>
<keyword evidence="3 5" id="KW-0175">Coiled coil</keyword>
<feature type="domain" description="Flagellar hook-associated protein 2 C-terminal" evidence="7">
    <location>
        <begin position="559"/>
        <end position="773"/>
    </location>
</feature>
<evidence type="ECO:0000256" key="5">
    <source>
        <dbReference type="RuleBase" id="RU362066"/>
    </source>
</evidence>
<comment type="subcellular location">
    <subcellularLocation>
        <location evidence="5">Secreted</location>
    </subcellularLocation>
    <subcellularLocation>
        <location evidence="5">Bacterial flagellum</location>
    </subcellularLocation>
</comment>
<evidence type="ECO:0000259" key="6">
    <source>
        <dbReference type="Pfam" id="PF02465"/>
    </source>
</evidence>
<organism evidence="8 9">
    <name type="scientific">Aporhodopirellula rubra</name>
    <dbReference type="NCBI Taxonomy" id="980271"/>
    <lineage>
        <taxon>Bacteria</taxon>
        <taxon>Pseudomonadati</taxon>
        <taxon>Planctomycetota</taxon>
        <taxon>Planctomycetia</taxon>
        <taxon>Pirellulales</taxon>
        <taxon>Pirellulaceae</taxon>
        <taxon>Aporhodopirellula</taxon>
    </lineage>
</organism>
<dbReference type="GO" id="GO:0009421">
    <property type="term" value="C:bacterial-type flagellum filament cap"/>
    <property type="evidence" value="ECO:0007669"/>
    <property type="project" value="InterPro"/>
</dbReference>
<keyword evidence="9" id="KW-1185">Reference proteome</keyword>
<dbReference type="InterPro" id="IPR003481">
    <property type="entry name" value="FliD_N"/>
</dbReference>
<protein>
    <recommendedName>
        <fullName evidence="5">Flagellar hook-associated protein 2</fullName>
        <shortName evidence="5">HAP2</shortName>
    </recommendedName>
    <alternativeName>
        <fullName evidence="5">Flagellar cap protein</fullName>
    </alternativeName>
</protein>
<accession>A0A7W5H7F0</accession>
<dbReference type="Proteomes" id="UP000536179">
    <property type="component" value="Unassembled WGS sequence"/>
</dbReference>
<evidence type="ECO:0000256" key="4">
    <source>
        <dbReference type="ARBA" id="ARBA00023143"/>
    </source>
</evidence>
<evidence type="ECO:0000313" key="9">
    <source>
        <dbReference type="Proteomes" id="UP000536179"/>
    </source>
</evidence>
<dbReference type="GO" id="GO:0005576">
    <property type="term" value="C:extracellular region"/>
    <property type="evidence" value="ECO:0007669"/>
    <property type="project" value="UniProtKB-SubCell"/>
</dbReference>
<dbReference type="GO" id="GO:0071973">
    <property type="term" value="P:bacterial-type flagellum-dependent cell motility"/>
    <property type="evidence" value="ECO:0007669"/>
    <property type="project" value="TreeGrafter"/>
</dbReference>
<keyword evidence="8" id="KW-0969">Cilium</keyword>
<gene>
    <name evidence="8" type="ORF">FHS27_003782</name>
</gene>
<evidence type="ECO:0000313" key="8">
    <source>
        <dbReference type="EMBL" id="MBB3207955.1"/>
    </source>
</evidence>
<dbReference type="Pfam" id="PF07195">
    <property type="entry name" value="FliD_C"/>
    <property type="match status" value="1"/>
</dbReference>
<dbReference type="AlphaFoldDB" id="A0A7W5H7F0"/>
<evidence type="ECO:0000256" key="2">
    <source>
        <dbReference type="ARBA" id="ARBA00011255"/>
    </source>
</evidence>
<dbReference type="GO" id="GO:0009424">
    <property type="term" value="C:bacterial-type flagellum hook"/>
    <property type="evidence" value="ECO:0007669"/>
    <property type="project" value="UniProtKB-UniRule"/>
</dbReference>
<keyword evidence="5" id="KW-0964">Secreted</keyword>
<dbReference type="GO" id="GO:0007155">
    <property type="term" value="P:cell adhesion"/>
    <property type="evidence" value="ECO:0007669"/>
    <property type="project" value="InterPro"/>
</dbReference>
<dbReference type="PANTHER" id="PTHR30288">
    <property type="entry name" value="FLAGELLAR CAP/ASSEMBLY PROTEIN FLID"/>
    <property type="match status" value="1"/>
</dbReference>
<keyword evidence="8" id="KW-0966">Cell projection</keyword>
<dbReference type="EMBL" id="JACHXU010000013">
    <property type="protein sequence ID" value="MBB3207955.1"/>
    <property type="molecule type" value="Genomic_DNA"/>
</dbReference>
<keyword evidence="8" id="KW-0282">Flagellum</keyword>
<evidence type="ECO:0000259" key="7">
    <source>
        <dbReference type="Pfam" id="PF07195"/>
    </source>
</evidence>
<dbReference type="InterPro" id="IPR040026">
    <property type="entry name" value="FliD"/>
</dbReference>
<comment type="function">
    <text evidence="5">Required for morphogenesis and for the elongation of the flagellar filament by facilitating polymerization of the flagellin monomers at the tip of growing filament. Forms a capping structure, which prevents flagellin subunits (transported through the central channel of the flagellum) from leaking out without polymerization at the distal end.</text>
</comment>
<sequence length="788" mass="81983">MGRIQSSIGLVTGTDIVGTVDQLMAISAQPRDRLLSKAAEIQGQQQQIASLTATVIGVQLAGDSLGSASLFRSKKATSSNTDALSVSTNDNAIAGEHTVRTLQTAATHNIQSAQRYEAQDEALGLTGSLTIQPSGFVDDKVLLSTLNDGLGVQAGKIRLTDRSGATAEVDLSSARTIDDVLDAINDSGVDIQATTSNGKIRLIDQTGKTDSNLRVEQLGNAETAADLGLWGIDEASSTVDGKEIDLPEGTTSLQGASLTQLGGGSGLGTLTDFDIELADGTSANIDVSSAGSLGEVIDAINGSGLELIARINDAGNGIRLRDVSGGAGSFTVSSSDETAANLGIDGTTDDSIIVGADLNLQTVSLDTQLSDLNQGRGVGTGSFTITDSDGDTGAINISVDEIETVGDLIDKINGLSINVTASINEAGDGIVITDNAAGTGALKISDTGTGEVASNLGIEGTAESDTLVGSEATTIEITADDTLDSIVDKINESGRYADASVIANDDGTYSLQIRANKGGETGRIGVNTSGLELNLRTASQGRDAVISIATEGGTTRFLNSSDGVFEDSITGLDFTVKEVSTNPIQVSVADDPGAAVTAIKRFAEQYNKLVDLIDEVTFYDADNQEVGLLFGSTETLRIQNGYSRLLTSSVSGAGDIKSLAQLGIRLDETGKLAVDETKLTDALNEDADAVNEFFNRTNDEDENIGMVGMLSDLADRYAGSDSGMLINKTQTLNTQLERNNERVDSMNTRLESQREQLLKNYYAMEEAIAKIQSNSSYASGISYIGNDY</sequence>
<evidence type="ECO:0000256" key="3">
    <source>
        <dbReference type="ARBA" id="ARBA00023054"/>
    </source>
</evidence>
<feature type="coiled-coil region" evidence="5">
    <location>
        <begin position="733"/>
        <end position="767"/>
    </location>
</feature>
<dbReference type="InterPro" id="IPR010809">
    <property type="entry name" value="FliD_C"/>
</dbReference>
<dbReference type="Pfam" id="PF02465">
    <property type="entry name" value="FliD_N"/>
    <property type="match status" value="1"/>
</dbReference>
<feature type="domain" description="Flagellar hook-associated protein 2 N-terminal" evidence="6">
    <location>
        <begin position="12"/>
        <end position="108"/>
    </location>
</feature>
<dbReference type="RefSeq" id="WP_184306214.1">
    <property type="nucleotide sequence ID" value="NZ_JACHXU010000013.1"/>
</dbReference>
<keyword evidence="4 5" id="KW-0975">Bacterial flagellum</keyword>
<name>A0A7W5H7F0_9BACT</name>
<comment type="similarity">
    <text evidence="1 5">Belongs to the FliD family.</text>
</comment>